<comment type="caution">
    <text evidence="1">The sequence shown here is derived from an EMBL/GenBank/DDBJ whole genome shotgun (WGS) entry which is preliminary data.</text>
</comment>
<name>T2IRZ9_CROWT</name>
<sequence>MNDRRFKGFVFGVIRGSNHSHDIIDKSGFGRRSALEKALFALLGTLAVT</sequence>
<evidence type="ECO:0000313" key="2">
    <source>
        <dbReference type="Proteomes" id="UP000017981"/>
    </source>
</evidence>
<dbReference type="AlphaFoldDB" id="T2IRZ9"/>
<reference evidence="1 2" key="2">
    <citation type="submission" date="2013-09" db="EMBL/GenBank/DDBJ databases">
        <title>Whole genome comparison of six Crocosphaera watsonii strains with differing phenotypes.</title>
        <authorList>
            <person name="Bench S.R."/>
            <person name="Heller P."/>
            <person name="Frank I."/>
            <person name="Arciniega M."/>
            <person name="Shilova I.N."/>
            <person name="Zehr J.P."/>
        </authorList>
    </citation>
    <scope>NUCLEOTIDE SEQUENCE [LARGE SCALE GENOMIC DNA]</scope>
    <source>
        <strain evidence="1 2">WH 0005</strain>
    </source>
</reference>
<reference evidence="1 2" key="1">
    <citation type="submission" date="2013-01" db="EMBL/GenBank/DDBJ databases">
        <authorList>
            <person name="Bench S."/>
        </authorList>
    </citation>
    <scope>NUCLEOTIDE SEQUENCE [LARGE SCALE GENOMIC DNA]</scope>
    <source>
        <strain evidence="1 2">WH 0005</strain>
    </source>
</reference>
<accession>T2IRZ9</accession>
<gene>
    <name evidence="1" type="ORF">CWATWH0005_2834</name>
</gene>
<organism evidence="1 2">
    <name type="scientific">Crocosphaera watsonii WH 0005</name>
    <dbReference type="NCBI Taxonomy" id="423472"/>
    <lineage>
        <taxon>Bacteria</taxon>
        <taxon>Bacillati</taxon>
        <taxon>Cyanobacteriota</taxon>
        <taxon>Cyanophyceae</taxon>
        <taxon>Oscillatoriophycideae</taxon>
        <taxon>Chroococcales</taxon>
        <taxon>Aphanothecaceae</taxon>
        <taxon>Crocosphaera</taxon>
    </lineage>
</organism>
<dbReference type="GeneID" id="88769813"/>
<dbReference type="Proteomes" id="UP000017981">
    <property type="component" value="Unassembled WGS sequence"/>
</dbReference>
<proteinExistence type="predicted"/>
<dbReference type="EMBL" id="CAQL01000257">
    <property type="protein sequence ID" value="CCQ54930.1"/>
    <property type="molecule type" value="Genomic_DNA"/>
</dbReference>
<evidence type="ECO:0000313" key="1">
    <source>
        <dbReference type="EMBL" id="CCQ54930.1"/>
    </source>
</evidence>
<protein>
    <submittedName>
        <fullName evidence="1">Uncharacterized protein</fullName>
    </submittedName>
</protein>
<dbReference type="RefSeq" id="WP_021832593.1">
    <property type="nucleotide sequence ID" value="NZ_CAQL01000257.1"/>
</dbReference>